<reference evidence="3" key="1">
    <citation type="submission" date="2021-07" db="EMBL/GenBank/DDBJ databases">
        <title>Roseobacter insulae sp. nov., isolated from a tidal flat.</title>
        <authorList>
            <person name="Park S."/>
            <person name="Yoon J.-H."/>
        </authorList>
    </citation>
    <scope>NUCLEOTIDE SEQUENCE</scope>
    <source>
        <strain evidence="3">YSTF-M11</strain>
    </source>
</reference>
<organism evidence="3 4">
    <name type="scientific">Roseobacter insulae</name>
    <dbReference type="NCBI Taxonomy" id="2859783"/>
    <lineage>
        <taxon>Bacteria</taxon>
        <taxon>Pseudomonadati</taxon>
        <taxon>Pseudomonadota</taxon>
        <taxon>Alphaproteobacteria</taxon>
        <taxon>Rhodobacterales</taxon>
        <taxon>Roseobacteraceae</taxon>
        <taxon>Roseobacter</taxon>
    </lineage>
</organism>
<keyword evidence="4" id="KW-1185">Reference proteome</keyword>
<keyword evidence="1" id="KW-0812">Transmembrane</keyword>
<evidence type="ECO:0000256" key="1">
    <source>
        <dbReference type="SAM" id="Phobius"/>
    </source>
</evidence>
<comment type="caution">
    <text evidence="3">The sequence shown here is derived from an EMBL/GenBank/DDBJ whole genome shotgun (WGS) entry which is preliminary data.</text>
</comment>
<evidence type="ECO:0000313" key="4">
    <source>
        <dbReference type="Proteomes" id="UP001138661"/>
    </source>
</evidence>
<evidence type="ECO:0000259" key="2">
    <source>
        <dbReference type="Pfam" id="PF02470"/>
    </source>
</evidence>
<feature type="transmembrane region" description="Helical" evidence="1">
    <location>
        <begin position="7"/>
        <end position="29"/>
    </location>
</feature>
<proteinExistence type="predicted"/>
<dbReference type="AlphaFoldDB" id="A0A9X1FX15"/>
<name>A0A9X1FX15_9RHOB</name>
<accession>A0A9X1FX15</accession>
<gene>
    <name evidence="3" type="ORF">KX928_15630</name>
</gene>
<keyword evidence="1" id="KW-0472">Membrane</keyword>
<dbReference type="Pfam" id="PF02470">
    <property type="entry name" value="MlaD"/>
    <property type="match status" value="1"/>
</dbReference>
<protein>
    <submittedName>
        <fullName evidence="3">MCE family protein</fullName>
    </submittedName>
</protein>
<dbReference type="InterPro" id="IPR003399">
    <property type="entry name" value="Mce/MlaD"/>
</dbReference>
<sequence length="428" mass="45805">METKANYILIGAFTLFGILVGFGFLLWLAKVEVDRQYAYYDVLFDNVSGLSEAGDVRYNGLPVGQVVDLALDADDPSQVRVRLEVDADTPVKTDTVATLQSLGVTGVSFVGLSGGSPGADTMPEEGVIRSQTSALQSVLQGAPELLQKAVLLLEDINDVVNVDNRQAVDTILMNLSSASGRLDRTLADVETLSDDIGLAAREVAGFAGRLDALSDTAQTTLETATDTLAAAKGAVERSDAMIETANATLSTMDRTFAAANTLIDGDLTDFVRQGTATAASIETTLDALEPTMTDTLQAARGALTEAEQTFITTNRVLDEDIDAILTDARSAVNAFKTTVENASGDIGSISDEVLQASQSASRFMATLETVVTQNRRQLSNFLRVGLPEFLRLTEEARILVSDLDRFVEQAQRDPARFLLGTQGSEFRR</sequence>
<dbReference type="Proteomes" id="UP001138661">
    <property type="component" value="Unassembled WGS sequence"/>
</dbReference>
<dbReference type="PANTHER" id="PTHR36698:SF2">
    <property type="entry name" value="MCE_MLAD DOMAIN-CONTAINING PROTEIN"/>
    <property type="match status" value="1"/>
</dbReference>
<evidence type="ECO:0000313" key="3">
    <source>
        <dbReference type="EMBL" id="MBW4709222.1"/>
    </source>
</evidence>
<dbReference type="RefSeq" id="WP_219504511.1">
    <property type="nucleotide sequence ID" value="NZ_JAHXDN010000004.1"/>
</dbReference>
<dbReference type="EMBL" id="JAHXDN010000004">
    <property type="protein sequence ID" value="MBW4709222.1"/>
    <property type="molecule type" value="Genomic_DNA"/>
</dbReference>
<keyword evidence="1" id="KW-1133">Transmembrane helix</keyword>
<feature type="domain" description="Mce/MlaD" evidence="2">
    <location>
        <begin position="39"/>
        <end position="115"/>
    </location>
</feature>
<dbReference type="PANTHER" id="PTHR36698">
    <property type="entry name" value="BLL5892 PROTEIN"/>
    <property type="match status" value="1"/>
</dbReference>